<organism evidence="2 3">
    <name type="scientific">Dentiscutata erythropus</name>
    <dbReference type="NCBI Taxonomy" id="1348616"/>
    <lineage>
        <taxon>Eukaryota</taxon>
        <taxon>Fungi</taxon>
        <taxon>Fungi incertae sedis</taxon>
        <taxon>Mucoromycota</taxon>
        <taxon>Glomeromycotina</taxon>
        <taxon>Glomeromycetes</taxon>
        <taxon>Diversisporales</taxon>
        <taxon>Gigasporaceae</taxon>
        <taxon>Dentiscutata</taxon>
    </lineage>
</organism>
<comment type="caution">
    <text evidence="2">The sequence shown here is derived from an EMBL/GenBank/DDBJ whole genome shotgun (WGS) entry which is preliminary data.</text>
</comment>
<dbReference type="GO" id="GO:0005524">
    <property type="term" value="F:ATP binding"/>
    <property type="evidence" value="ECO:0007669"/>
    <property type="project" value="InterPro"/>
</dbReference>
<dbReference type="Pfam" id="PF07714">
    <property type="entry name" value="PK_Tyr_Ser-Thr"/>
    <property type="match status" value="1"/>
</dbReference>
<dbReference type="InterPro" id="IPR011009">
    <property type="entry name" value="Kinase-like_dom_sf"/>
</dbReference>
<sequence length="337" mass="38828">MEFYRKRVENFPLLFGFDGLFKNNVENFTTNQTLFYSLNQEVDLLRKDLSKLNDEVIIWVNRSEAGGQYRSVEASINRTYPPYSPKDERYNIAQTYISNWKFCVDKFKNCKSMCERLVDLLEDDVLKAHNSMNQVFDQLEKLHTPNNDFGLIEKTQTEDFLRNYSNTPVALKELDNSENIGEKFYNEIGAHIKSSSSTVLRCYGISKNSKTKNFVMVFTYAHGGDLRNYLMQSKGLVHHDLHPGNLLNFRRTISISDLGLCSPANIGVFGSQAGLYDVVLTWLNGFDKKNIPEQTKQFIDSNLKAEYNNLKPVTSSQLKNIIEKVSENFTPLDIEKE</sequence>
<evidence type="ECO:0000313" key="2">
    <source>
        <dbReference type="EMBL" id="CAG8587342.1"/>
    </source>
</evidence>
<dbReference type="InterPro" id="IPR001245">
    <property type="entry name" value="Ser-Thr/Tyr_kinase_cat_dom"/>
</dbReference>
<proteinExistence type="predicted"/>
<dbReference type="Proteomes" id="UP000789405">
    <property type="component" value="Unassembled WGS sequence"/>
</dbReference>
<protein>
    <submittedName>
        <fullName evidence="2">13555_t:CDS:1</fullName>
    </submittedName>
</protein>
<name>A0A9N9G7Y5_9GLOM</name>
<dbReference type="GO" id="GO:0004672">
    <property type="term" value="F:protein kinase activity"/>
    <property type="evidence" value="ECO:0007669"/>
    <property type="project" value="InterPro"/>
</dbReference>
<evidence type="ECO:0000313" key="3">
    <source>
        <dbReference type="Proteomes" id="UP000789405"/>
    </source>
</evidence>
<dbReference type="SUPFAM" id="SSF56112">
    <property type="entry name" value="Protein kinase-like (PK-like)"/>
    <property type="match status" value="1"/>
</dbReference>
<feature type="domain" description="Protein kinase" evidence="1">
    <location>
        <begin position="136"/>
        <end position="336"/>
    </location>
</feature>
<dbReference type="InterPro" id="IPR000719">
    <property type="entry name" value="Prot_kinase_dom"/>
</dbReference>
<reference evidence="2" key="1">
    <citation type="submission" date="2021-06" db="EMBL/GenBank/DDBJ databases">
        <authorList>
            <person name="Kallberg Y."/>
            <person name="Tangrot J."/>
            <person name="Rosling A."/>
        </authorList>
    </citation>
    <scope>NUCLEOTIDE SEQUENCE</scope>
    <source>
        <strain evidence="2">MA453B</strain>
    </source>
</reference>
<dbReference type="Gene3D" id="1.10.510.10">
    <property type="entry name" value="Transferase(Phosphotransferase) domain 1"/>
    <property type="match status" value="1"/>
</dbReference>
<gene>
    <name evidence="2" type="ORF">DERYTH_LOCUS6991</name>
</gene>
<evidence type="ECO:0000259" key="1">
    <source>
        <dbReference type="SMART" id="SM00220"/>
    </source>
</evidence>
<dbReference type="AlphaFoldDB" id="A0A9N9G7Y5"/>
<keyword evidence="3" id="KW-1185">Reference proteome</keyword>
<dbReference type="SMART" id="SM00220">
    <property type="entry name" value="S_TKc"/>
    <property type="match status" value="1"/>
</dbReference>
<dbReference type="EMBL" id="CAJVPY010003280">
    <property type="protein sequence ID" value="CAG8587342.1"/>
    <property type="molecule type" value="Genomic_DNA"/>
</dbReference>
<feature type="non-terminal residue" evidence="2">
    <location>
        <position position="1"/>
    </location>
</feature>
<accession>A0A9N9G7Y5</accession>
<dbReference type="OrthoDB" id="2342367at2759"/>